<gene>
    <name evidence="1" type="ORF">QE375_003200</name>
</gene>
<evidence type="ECO:0000313" key="2">
    <source>
        <dbReference type="Proteomes" id="UP001249291"/>
    </source>
</evidence>
<dbReference type="EMBL" id="JAVIZQ010000001">
    <property type="protein sequence ID" value="MDR6143646.1"/>
    <property type="molecule type" value="Genomic_DNA"/>
</dbReference>
<dbReference type="RefSeq" id="WP_309692965.1">
    <property type="nucleotide sequence ID" value="NZ_JAVIZQ010000001.1"/>
</dbReference>
<protein>
    <submittedName>
        <fullName evidence="1">Uncharacterized protein</fullName>
    </submittedName>
</protein>
<sequence length="432" mass="46019">MGDADLSEIEIVSDGDGISLIGSSSSIEIFLASNRLESRELDLPRLSTIFGGGAAVTKAGSEVAANSGRWMKLTEESWAAVQKLPKTAQVTNSSSGHLHATLRAPTGQFAKNLQFLRTTPASVLTNPAMLAGVAGIMAQVAMQQTMDEITDYLAIIDEKVDDVLRAQKDAVIADMIGVDMMLEEAMTIRKGVGGVSEVTWSKVQGSSMTIARTQAYALRQIDALAEKLESKSVSDLTDASKKADRQVQDWLAVLAHCFYLQEAMGMIELDRVFKSSPEELDQHRVALRTARANRADLIARTTRQLLDRMDGAASIANSKVLLNPIESPTIVRSRNKVAGAVGDFHARLGIEAASESLESRRWASAVADTRDGLLRAGGDGVGAARRIGAEGVGAAARAGTEGVDKAKEIAGSLAGLAGRSFRRRGSKDEPQE</sequence>
<organism evidence="1 2">
    <name type="scientific">Microbacterium foliorum</name>
    <dbReference type="NCBI Taxonomy" id="104336"/>
    <lineage>
        <taxon>Bacteria</taxon>
        <taxon>Bacillati</taxon>
        <taxon>Actinomycetota</taxon>
        <taxon>Actinomycetes</taxon>
        <taxon>Micrococcales</taxon>
        <taxon>Microbacteriaceae</taxon>
        <taxon>Microbacterium</taxon>
    </lineage>
</organism>
<dbReference type="Proteomes" id="UP001249291">
    <property type="component" value="Unassembled WGS sequence"/>
</dbReference>
<keyword evidence="2" id="KW-1185">Reference proteome</keyword>
<proteinExistence type="predicted"/>
<evidence type="ECO:0000313" key="1">
    <source>
        <dbReference type="EMBL" id="MDR6143646.1"/>
    </source>
</evidence>
<name>A0ABU1HUB6_9MICO</name>
<comment type="caution">
    <text evidence="1">The sequence shown here is derived from an EMBL/GenBank/DDBJ whole genome shotgun (WGS) entry which is preliminary data.</text>
</comment>
<accession>A0ABU1HUB6</accession>
<reference evidence="1 2" key="1">
    <citation type="submission" date="2023-08" db="EMBL/GenBank/DDBJ databases">
        <title>Functional and genomic diversity of the sorghum phyllosphere microbiome.</title>
        <authorList>
            <person name="Shade A."/>
        </authorList>
    </citation>
    <scope>NUCLEOTIDE SEQUENCE [LARGE SCALE GENOMIC DNA]</scope>
    <source>
        <strain evidence="1 2">SORGH_AS_0445</strain>
    </source>
</reference>